<name>A0A0F7ZJB8_9HYPO</name>
<dbReference type="Proteomes" id="UP000054481">
    <property type="component" value="Unassembled WGS sequence"/>
</dbReference>
<evidence type="ECO:0008006" key="3">
    <source>
        <dbReference type="Google" id="ProtNLM"/>
    </source>
</evidence>
<gene>
    <name evidence="1" type="ORF">HIM_11117</name>
</gene>
<reference evidence="1 2" key="1">
    <citation type="journal article" date="2014" name="Genome Biol. Evol.">
        <title>Comparative genomics and transcriptomics analyses reveal divergent lifestyle features of nematode endoparasitic fungus Hirsutella minnesotensis.</title>
        <authorList>
            <person name="Lai Y."/>
            <person name="Liu K."/>
            <person name="Zhang X."/>
            <person name="Zhang X."/>
            <person name="Li K."/>
            <person name="Wang N."/>
            <person name="Shu C."/>
            <person name="Wu Y."/>
            <person name="Wang C."/>
            <person name="Bushley K.E."/>
            <person name="Xiang M."/>
            <person name="Liu X."/>
        </authorList>
    </citation>
    <scope>NUCLEOTIDE SEQUENCE [LARGE SCALE GENOMIC DNA]</scope>
    <source>
        <strain evidence="1 2">3608</strain>
    </source>
</reference>
<organism evidence="1 2">
    <name type="scientific">Hirsutella minnesotensis 3608</name>
    <dbReference type="NCBI Taxonomy" id="1043627"/>
    <lineage>
        <taxon>Eukaryota</taxon>
        <taxon>Fungi</taxon>
        <taxon>Dikarya</taxon>
        <taxon>Ascomycota</taxon>
        <taxon>Pezizomycotina</taxon>
        <taxon>Sordariomycetes</taxon>
        <taxon>Hypocreomycetidae</taxon>
        <taxon>Hypocreales</taxon>
        <taxon>Ophiocordycipitaceae</taxon>
        <taxon>Hirsutella</taxon>
    </lineage>
</organism>
<dbReference type="EMBL" id="KQ030710">
    <property type="protein sequence ID" value="KJZ69500.1"/>
    <property type="molecule type" value="Genomic_DNA"/>
</dbReference>
<dbReference type="AlphaFoldDB" id="A0A0F7ZJB8"/>
<dbReference type="Gene3D" id="3.60.10.10">
    <property type="entry name" value="Endonuclease/exonuclease/phosphatase"/>
    <property type="match status" value="1"/>
</dbReference>
<dbReference type="SUPFAM" id="SSF56219">
    <property type="entry name" value="DNase I-like"/>
    <property type="match status" value="1"/>
</dbReference>
<accession>A0A0F7ZJB8</accession>
<evidence type="ECO:0000313" key="1">
    <source>
        <dbReference type="EMBL" id="KJZ69500.1"/>
    </source>
</evidence>
<protein>
    <recommendedName>
        <fullName evidence="3">Endonuclease/exonuclease/phosphatase domain-containing protein</fullName>
    </recommendedName>
</protein>
<sequence length="343" mass="38264">MNLHTEQRNPVPSRDLMLLEVNDMTVINFYRNAPGALEALFALQIPQKTLVVGNLNARHHSWQPGADNYQQGADISDWAGRNNLRLINEPGPVASPLRPTKYKITPEEELKRFGELVAQWAPRLPATIETADEVDGLAQALKEMLQATLSASGRKGGKRAIGTPWWTENCTEARAVLLALRRTGDPSEPDIREARRELRRVVRRAKAAFWNRQITEAADAGSMHKVMRWTKSSGQLRAPPLEIESVVYETQRDRAQALRSALLERQNLADDIPGPTEAVQAPRRLDLDCTVTMDDAHHACNFTGNTSPGADEITVAMLKAAWPSISMAVTMLFQASLRLRHYP</sequence>
<dbReference type="InterPro" id="IPR036691">
    <property type="entry name" value="Endo/exonu/phosph_ase_sf"/>
</dbReference>
<dbReference type="OrthoDB" id="5152453at2759"/>
<evidence type="ECO:0000313" key="2">
    <source>
        <dbReference type="Proteomes" id="UP000054481"/>
    </source>
</evidence>
<proteinExistence type="predicted"/>
<keyword evidence="2" id="KW-1185">Reference proteome</keyword>